<evidence type="ECO:0000313" key="2">
    <source>
        <dbReference type="EMBL" id="MBW7573099.1"/>
    </source>
</evidence>
<evidence type="ECO:0000259" key="1">
    <source>
        <dbReference type="Pfam" id="PF00535"/>
    </source>
</evidence>
<dbReference type="EMBL" id="JAGFNZ010000003">
    <property type="protein sequence ID" value="MBW7573099.1"/>
    <property type="molecule type" value="Genomic_DNA"/>
</dbReference>
<organism evidence="2 3">
    <name type="scientific">Caproiciproducens faecalis</name>
    <dbReference type="NCBI Taxonomy" id="2820301"/>
    <lineage>
        <taxon>Bacteria</taxon>
        <taxon>Bacillati</taxon>
        <taxon>Bacillota</taxon>
        <taxon>Clostridia</taxon>
        <taxon>Eubacteriales</taxon>
        <taxon>Acutalibacteraceae</taxon>
        <taxon>Caproiciproducens</taxon>
    </lineage>
</organism>
<protein>
    <submittedName>
        <fullName evidence="2">Glycosyltransferase</fullName>
    </submittedName>
</protein>
<dbReference type="InterPro" id="IPR029044">
    <property type="entry name" value="Nucleotide-diphossugar_trans"/>
</dbReference>
<dbReference type="PANTHER" id="PTHR22916:SF3">
    <property type="entry name" value="UDP-GLCNAC:BETAGAL BETA-1,3-N-ACETYLGLUCOSAMINYLTRANSFERASE-LIKE PROTEIN 1"/>
    <property type="match status" value="1"/>
</dbReference>
<dbReference type="Proteomes" id="UP000719942">
    <property type="component" value="Unassembled WGS sequence"/>
</dbReference>
<keyword evidence="3" id="KW-1185">Reference proteome</keyword>
<dbReference type="InterPro" id="IPR001173">
    <property type="entry name" value="Glyco_trans_2-like"/>
</dbReference>
<proteinExistence type="predicted"/>
<dbReference type="PANTHER" id="PTHR22916">
    <property type="entry name" value="GLYCOSYLTRANSFERASE"/>
    <property type="match status" value="1"/>
</dbReference>
<feature type="domain" description="Glycosyltransferase 2-like" evidence="1">
    <location>
        <begin position="12"/>
        <end position="169"/>
    </location>
</feature>
<dbReference type="RefSeq" id="WP_219965497.1">
    <property type="nucleotide sequence ID" value="NZ_JAGFNZ010000003.1"/>
</dbReference>
<name>A0ABS7DP65_9FIRM</name>
<comment type="caution">
    <text evidence="2">The sequence shown here is derived from an EMBL/GenBank/DDBJ whole genome shotgun (WGS) entry which is preliminary data.</text>
</comment>
<accession>A0ABS7DP65</accession>
<dbReference type="SUPFAM" id="SSF53448">
    <property type="entry name" value="Nucleotide-diphospho-sugar transferases"/>
    <property type="match status" value="1"/>
</dbReference>
<reference evidence="2 3" key="1">
    <citation type="submission" date="2021-03" db="EMBL/GenBank/DDBJ databases">
        <title>Caproiciproducens sp. nov. isolated from feces of cow.</title>
        <authorList>
            <person name="Choi J.-Y."/>
        </authorList>
    </citation>
    <scope>NUCLEOTIDE SEQUENCE [LARGE SCALE GENOMIC DNA]</scope>
    <source>
        <strain evidence="2 3">AGMB10547</strain>
    </source>
</reference>
<dbReference type="CDD" id="cd00761">
    <property type="entry name" value="Glyco_tranf_GTA_type"/>
    <property type="match status" value="1"/>
</dbReference>
<evidence type="ECO:0000313" key="3">
    <source>
        <dbReference type="Proteomes" id="UP000719942"/>
    </source>
</evidence>
<gene>
    <name evidence="2" type="ORF">J5W02_09765</name>
</gene>
<dbReference type="Gene3D" id="3.90.550.10">
    <property type="entry name" value="Spore Coat Polysaccharide Biosynthesis Protein SpsA, Chain A"/>
    <property type="match status" value="1"/>
</dbReference>
<sequence length="329" mass="38181">MLSEKVAEPKISIIIPVYNVEKYIGKCLSSLVSQTFTDFEIIAVNDGSKDDSLGILQRFEERYDFIKVINQKNGGIANARNNGLAVARGEYVCFVDSDDYVSPTYLEELYNACVDTGSDISCCYYYFHFVENNFLFEYPFRCRGIFKPSDAMKKLLRDVEIQSLVWNKMYKRTLFTDYDIKFPTMCFEDMAVANRIFANANQVVVIDRPLYYYNQHPSSTLATMNADKINDFIRAIAMVRISLEKNGLYEKYKKSYLALTRKTCACCYLYVLKLHNEKKCMRGCMTNMRRISRAIRHYSADEFSPTTMFSELPDVVDSPEKLEKDYSTR</sequence>
<dbReference type="Pfam" id="PF00535">
    <property type="entry name" value="Glycos_transf_2"/>
    <property type="match status" value="1"/>
</dbReference>